<dbReference type="Proteomes" id="UP000199501">
    <property type="component" value="Unassembled WGS sequence"/>
</dbReference>
<dbReference type="AlphaFoldDB" id="A0A1G6MBL0"/>
<sequence>MKSVSRNAMSWLLRRSVARMLLRRVGARALALLPEAALVPLRRDGLEPVPELDRIREEQPVTKLPVPFGINLWLVTGHEENKRVLADTAGFSNDYTHLGKIVGVEDQTPGGLGFADPPDHTRLRKLLTPEFTMRRLSRLAPRIDAIVTDCLDQMAASPDPVDLVQTFALPIPSLTICELLGVPYAEREAFQRLAVARFDLFGGAGASLGAISESLAYLEGVVQAQRANPGDGLIGMIIREHGDEIDDRELAGLADGVLTGGFETTASMLALGALILLQDQETSALIRDDDKAVGPFVEELLRYLTVVQVAFPRFARHDMDLAGTPIAAGDLVVCSLSAANRDNTLGEDIRTFNPHRKPTPHLAFGHGAHRCIGAELAKMELRAAYPALVRRFPHLRLHNPTEPLAFRQTSIVYGVDTIKVTTTP</sequence>
<dbReference type="InterPro" id="IPR002397">
    <property type="entry name" value="Cyt_P450_B"/>
</dbReference>
<name>A0A1G6MBL0_9PSEU</name>
<dbReference type="CDD" id="cd11030">
    <property type="entry name" value="CYP105-like"/>
    <property type="match status" value="1"/>
</dbReference>
<protein>
    <submittedName>
        <fullName evidence="8">Cytochrome P450</fullName>
    </submittedName>
</protein>
<keyword evidence="4 7" id="KW-0560">Oxidoreductase</keyword>
<dbReference type="PROSITE" id="PS00086">
    <property type="entry name" value="CYTOCHROME_P450"/>
    <property type="match status" value="1"/>
</dbReference>
<evidence type="ECO:0000256" key="5">
    <source>
        <dbReference type="ARBA" id="ARBA00023004"/>
    </source>
</evidence>
<organism evidence="8 9">
    <name type="scientific">Actinokineospora iranica</name>
    <dbReference type="NCBI Taxonomy" id="1271860"/>
    <lineage>
        <taxon>Bacteria</taxon>
        <taxon>Bacillati</taxon>
        <taxon>Actinomycetota</taxon>
        <taxon>Actinomycetes</taxon>
        <taxon>Pseudonocardiales</taxon>
        <taxon>Pseudonocardiaceae</taxon>
        <taxon>Actinokineospora</taxon>
    </lineage>
</organism>
<keyword evidence="5 7" id="KW-0408">Iron</keyword>
<keyword evidence="9" id="KW-1185">Reference proteome</keyword>
<comment type="similarity">
    <text evidence="1 7">Belongs to the cytochrome P450 family.</text>
</comment>
<dbReference type="InterPro" id="IPR036396">
    <property type="entry name" value="Cyt_P450_sf"/>
</dbReference>
<dbReference type="GO" id="GO:0016705">
    <property type="term" value="F:oxidoreductase activity, acting on paired donors, with incorporation or reduction of molecular oxygen"/>
    <property type="evidence" value="ECO:0007669"/>
    <property type="project" value="InterPro"/>
</dbReference>
<dbReference type="RefSeq" id="WP_407640492.1">
    <property type="nucleotide sequence ID" value="NZ_FMZZ01000002.1"/>
</dbReference>
<evidence type="ECO:0000256" key="1">
    <source>
        <dbReference type="ARBA" id="ARBA00010617"/>
    </source>
</evidence>
<dbReference type="Pfam" id="PF00067">
    <property type="entry name" value="p450"/>
    <property type="match status" value="1"/>
</dbReference>
<accession>A0A1G6MBL0</accession>
<reference evidence="9" key="1">
    <citation type="submission" date="2016-10" db="EMBL/GenBank/DDBJ databases">
        <authorList>
            <person name="Varghese N."/>
            <person name="Submissions S."/>
        </authorList>
    </citation>
    <scope>NUCLEOTIDE SEQUENCE [LARGE SCALE GENOMIC DNA]</scope>
    <source>
        <strain evidence="9">IBRC-M 10403</strain>
    </source>
</reference>
<evidence type="ECO:0000256" key="7">
    <source>
        <dbReference type="RuleBase" id="RU000461"/>
    </source>
</evidence>
<dbReference type="SUPFAM" id="SSF48264">
    <property type="entry name" value="Cytochrome P450"/>
    <property type="match status" value="1"/>
</dbReference>
<evidence type="ECO:0000256" key="4">
    <source>
        <dbReference type="ARBA" id="ARBA00023002"/>
    </source>
</evidence>
<dbReference type="EMBL" id="FMZZ01000002">
    <property type="protein sequence ID" value="SDC52893.1"/>
    <property type="molecule type" value="Genomic_DNA"/>
</dbReference>
<dbReference type="InterPro" id="IPR017972">
    <property type="entry name" value="Cyt_P450_CS"/>
</dbReference>
<evidence type="ECO:0000313" key="9">
    <source>
        <dbReference type="Proteomes" id="UP000199501"/>
    </source>
</evidence>
<evidence type="ECO:0000256" key="6">
    <source>
        <dbReference type="ARBA" id="ARBA00023033"/>
    </source>
</evidence>
<dbReference type="InterPro" id="IPR001128">
    <property type="entry name" value="Cyt_P450"/>
</dbReference>
<dbReference type="STRING" id="1271860.SAMN05216174_102469"/>
<dbReference type="PRINTS" id="PR00359">
    <property type="entry name" value="BP450"/>
</dbReference>
<keyword evidence="6 7" id="KW-0503">Monooxygenase</keyword>
<evidence type="ECO:0000313" key="8">
    <source>
        <dbReference type="EMBL" id="SDC52893.1"/>
    </source>
</evidence>
<dbReference type="PANTHER" id="PTHR46696:SF6">
    <property type="entry name" value="P450, PUTATIVE (EUROFUNG)-RELATED"/>
    <property type="match status" value="1"/>
</dbReference>
<gene>
    <name evidence="8" type="ORF">SAMN05216174_102469</name>
</gene>
<dbReference type="GO" id="GO:0020037">
    <property type="term" value="F:heme binding"/>
    <property type="evidence" value="ECO:0007669"/>
    <property type="project" value="InterPro"/>
</dbReference>
<keyword evidence="2 7" id="KW-0349">Heme</keyword>
<proteinExistence type="inferred from homology"/>
<dbReference type="PANTHER" id="PTHR46696">
    <property type="entry name" value="P450, PUTATIVE (EUROFUNG)-RELATED"/>
    <property type="match status" value="1"/>
</dbReference>
<keyword evidence="3 7" id="KW-0479">Metal-binding</keyword>
<dbReference type="FunFam" id="1.10.630.10:FF:000018">
    <property type="entry name" value="Cytochrome P450 monooxygenase"/>
    <property type="match status" value="1"/>
</dbReference>
<dbReference type="GO" id="GO:0005506">
    <property type="term" value="F:iron ion binding"/>
    <property type="evidence" value="ECO:0007669"/>
    <property type="project" value="InterPro"/>
</dbReference>
<evidence type="ECO:0000256" key="3">
    <source>
        <dbReference type="ARBA" id="ARBA00022723"/>
    </source>
</evidence>
<dbReference type="GO" id="GO:0004497">
    <property type="term" value="F:monooxygenase activity"/>
    <property type="evidence" value="ECO:0007669"/>
    <property type="project" value="UniProtKB-KW"/>
</dbReference>
<dbReference type="Gene3D" id="1.10.630.10">
    <property type="entry name" value="Cytochrome P450"/>
    <property type="match status" value="1"/>
</dbReference>
<evidence type="ECO:0000256" key="2">
    <source>
        <dbReference type="ARBA" id="ARBA00022617"/>
    </source>
</evidence>
<dbReference type="PRINTS" id="PR00385">
    <property type="entry name" value="P450"/>
</dbReference>